<reference evidence="1" key="1">
    <citation type="submission" date="2021-08" db="EMBL/GenBank/DDBJ databases">
        <title>The first chromosome-level gecko genome reveals the dynamic sex chromosomes of Neotropical dwarf geckos (Sphaerodactylidae: Sphaerodactylus).</title>
        <authorList>
            <person name="Pinto B.J."/>
            <person name="Keating S.E."/>
            <person name="Gamble T."/>
        </authorList>
    </citation>
    <scope>NUCLEOTIDE SEQUENCE</scope>
    <source>
        <strain evidence="1">TG3544</strain>
    </source>
</reference>
<name>A0ACB8FGA4_9SAUR</name>
<accession>A0ACB8FGA4</accession>
<sequence>MLAVKLIKTMGQNKHIAIADEKGMTFIYKAKARIRTHILDPYREAATQTHHLDFCPPLKATTMFIGNVVWLVVTRIVTKSRKVSLSRSVHAKRRSGAAVSPPSDNS</sequence>
<proteinExistence type="predicted"/>
<dbReference type="Proteomes" id="UP000827872">
    <property type="component" value="Linkage Group LG04"/>
</dbReference>
<evidence type="ECO:0000313" key="2">
    <source>
        <dbReference type="Proteomes" id="UP000827872"/>
    </source>
</evidence>
<comment type="caution">
    <text evidence="1">The sequence shown here is derived from an EMBL/GenBank/DDBJ whole genome shotgun (WGS) entry which is preliminary data.</text>
</comment>
<dbReference type="EMBL" id="CM037617">
    <property type="protein sequence ID" value="KAH8004568.1"/>
    <property type="molecule type" value="Genomic_DNA"/>
</dbReference>
<gene>
    <name evidence="1" type="ORF">K3G42_014536</name>
</gene>
<organism evidence="1 2">
    <name type="scientific">Sphaerodactylus townsendi</name>
    <dbReference type="NCBI Taxonomy" id="933632"/>
    <lineage>
        <taxon>Eukaryota</taxon>
        <taxon>Metazoa</taxon>
        <taxon>Chordata</taxon>
        <taxon>Craniata</taxon>
        <taxon>Vertebrata</taxon>
        <taxon>Euteleostomi</taxon>
        <taxon>Lepidosauria</taxon>
        <taxon>Squamata</taxon>
        <taxon>Bifurcata</taxon>
        <taxon>Gekkota</taxon>
        <taxon>Sphaerodactylidae</taxon>
        <taxon>Sphaerodactylus</taxon>
    </lineage>
</organism>
<keyword evidence="2" id="KW-1185">Reference proteome</keyword>
<protein>
    <submittedName>
        <fullName evidence="1">Uncharacterized protein</fullName>
    </submittedName>
</protein>
<evidence type="ECO:0000313" key="1">
    <source>
        <dbReference type="EMBL" id="KAH8004568.1"/>
    </source>
</evidence>